<gene>
    <name evidence="10" type="ORF">BU202_06670</name>
</gene>
<dbReference type="AlphaFoldDB" id="A0A1Q8E7C8"/>
<dbReference type="SMART" id="SM01323">
    <property type="entry name" value="YajC"/>
    <property type="match status" value="1"/>
</dbReference>
<evidence type="ECO:0000256" key="5">
    <source>
        <dbReference type="ARBA" id="ARBA00022692"/>
    </source>
</evidence>
<dbReference type="NCBIfam" id="TIGR00739">
    <property type="entry name" value="yajC"/>
    <property type="match status" value="1"/>
</dbReference>
<keyword evidence="5" id="KW-0812">Transmembrane</keyword>
<keyword evidence="9" id="KW-0472">Membrane</keyword>
<keyword evidence="8" id="KW-0811">Translocation</keyword>
<name>A0A1Q8E7C8_9STRE</name>
<evidence type="ECO:0000256" key="9">
    <source>
        <dbReference type="ARBA" id="ARBA00023136"/>
    </source>
</evidence>
<evidence type="ECO:0000256" key="7">
    <source>
        <dbReference type="ARBA" id="ARBA00022989"/>
    </source>
</evidence>
<dbReference type="GO" id="GO:0015031">
    <property type="term" value="P:protein transport"/>
    <property type="evidence" value="ECO:0007669"/>
    <property type="project" value="UniProtKB-KW"/>
</dbReference>
<dbReference type="GO" id="GO:0005886">
    <property type="term" value="C:plasma membrane"/>
    <property type="evidence" value="ECO:0007669"/>
    <property type="project" value="UniProtKB-SubCell"/>
</dbReference>
<keyword evidence="3" id="KW-0813">Transport</keyword>
<protein>
    <submittedName>
        <fullName evidence="10">Preprotein translocase subunit YajC</fullName>
    </submittedName>
</protein>
<dbReference type="PRINTS" id="PR01853">
    <property type="entry name" value="YAJCTRNLCASE"/>
</dbReference>
<accession>A0A1Q8E7C8</accession>
<keyword evidence="6" id="KW-0653">Protein transport</keyword>
<keyword evidence="11" id="KW-1185">Reference proteome</keyword>
<dbReference type="OrthoDB" id="9800132at2"/>
<keyword evidence="7" id="KW-1133">Transmembrane helix</keyword>
<evidence type="ECO:0000256" key="4">
    <source>
        <dbReference type="ARBA" id="ARBA00022475"/>
    </source>
</evidence>
<reference evidence="11" key="1">
    <citation type="submission" date="2016-12" db="EMBL/GenBank/DDBJ databases">
        <authorList>
            <person name="Gulvik C.A."/>
        </authorList>
    </citation>
    <scope>NUCLEOTIDE SEQUENCE [LARGE SCALE GENOMIC DNA]</scope>
    <source>
        <strain evidence="11">NED12-00049-6B</strain>
    </source>
</reference>
<evidence type="ECO:0000256" key="6">
    <source>
        <dbReference type="ARBA" id="ARBA00022927"/>
    </source>
</evidence>
<proteinExistence type="inferred from homology"/>
<dbReference type="Pfam" id="PF02699">
    <property type="entry name" value="YajC"/>
    <property type="match status" value="1"/>
</dbReference>
<comment type="caution">
    <text evidence="10">The sequence shown here is derived from an EMBL/GenBank/DDBJ whole genome shotgun (WGS) entry which is preliminary data.</text>
</comment>
<dbReference type="PANTHER" id="PTHR33909:SF1">
    <property type="entry name" value="SEC TRANSLOCON ACCESSORY COMPLEX SUBUNIT YAJC"/>
    <property type="match status" value="1"/>
</dbReference>
<organism evidence="10 11">
    <name type="scientific">Streptococcus cuniculi</name>
    <dbReference type="NCBI Taxonomy" id="1432788"/>
    <lineage>
        <taxon>Bacteria</taxon>
        <taxon>Bacillati</taxon>
        <taxon>Bacillota</taxon>
        <taxon>Bacilli</taxon>
        <taxon>Lactobacillales</taxon>
        <taxon>Streptococcaceae</taxon>
        <taxon>Streptococcus</taxon>
    </lineage>
</organism>
<dbReference type="PANTHER" id="PTHR33909">
    <property type="entry name" value="SEC TRANSLOCON ACCESSORY COMPLEX SUBUNIT YAJC"/>
    <property type="match status" value="1"/>
</dbReference>
<evidence type="ECO:0000256" key="8">
    <source>
        <dbReference type="ARBA" id="ARBA00023010"/>
    </source>
</evidence>
<evidence type="ECO:0000256" key="1">
    <source>
        <dbReference type="ARBA" id="ARBA00004162"/>
    </source>
</evidence>
<keyword evidence="4" id="KW-1003">Cell membrane</keyword>
<dbReference type="InterPro" id="IPR003849">
    <property type="entry name" value="Preprotein_translocase_YajC"/>
</dbReference>
<comment type="subcellular location">
    <subcellularLocation>
        <location evidence="1">Cell membrane</location>
        <topology evidence="1">Single-pass membrane protein</topology>
    </subcellularLocation>
</comment>
<evidence type="ECO:0000256" key="3">
    <source>
        <dbReference type="ARBA" id="ARBA00022448"/>
    </source>
</evidence>
<sequence>MGPFLFPLLMVAMLGFMIFSQRKQQKNRMEVLNQIQKGDEIITIGGLYGIVDEINEQKVVLDVDGVYLTFERSAIRGRVNQATAVATVVEEPVVEDTAVTEE</sequence>
<evidence type="ECO:0000256" key="2">
    <source>
        <dbReference type="ARBA" id="ARBA00006742"/>
    </source>
</evidence>
<dbReference type="EMBL" id="MSJM01000005">
    <property type="protein sequence ID" value="OLF47709.1"/>
    <property type="molecule type" value="Genomic_DNA"/>
</dbReference>
<dbReference type="RefSeq" id="WP_075105016.1">
    <property type="nucleotide sequence ID" value="NZ_MSJM01000005.1"/>
</dbReference>
<evidence type="ECO:0000313" key="10">
    <source>
        <dbReference type="EMBL" id="OLF47709.1"/>
    </source>
</evidence>
<evidence type="ECO:0000313" key="11">
    <source>
        <dbReference type="Proteomes" id="UP000186890"/>
    </source>
</evidence>
<dbReference type="Proteomes" id="UP000186890">
    <property type="component" value="Unassembled WGS sequence"/>
</dbReference>
<comment type="similarity">
    <text evidence="2">Belongs to the YajC family.</text>
</comment>